<dbReference type="RefSeq" id="WP_033241894.1">
    <property type="nucleotide sequence ID" value="NZ_JBIRUQ010000001.1"/>
</dbReference>
<feature type="domain" description="FAD-binding" evidence="3">
    <location>
        <begin position="284"/>
        <end position="344"/>
    </location>
</feature>
<dbReference type="GeneID" id="93505346"/>
<reference evidence="4 5" key="1">
    <citation type="submission" date="2024-10" db="EMBL/GenBank/DDBJ databases">
        <title>The Natural Products Discovery Center: Release of the First 8490 Sequenced Strains for Exploring Actinobacteria Biosynthetic Diversity.</title>
        <authorList>
            <person name="Kalkreuter E."/>
            <person name="Kautsar S.A."/>
            <person name="Yang D."/>
            <person name="Bader C.D."/>
            <person name="Teijaro C.N."/>
            <person name="Fluegel L."/>
            <person name="Davis C.M."/>
            <person name="Simpson J.R."/>
            <person name="Lauterbach L."/>
            <person name="Steele A.D."/>
            <person name="Gui C."/>
            <person name="Meng S."/>
            <person name="Li G."/>
            <person name="Viehrig K."/>
            <person name="Ye F."/>
            <person name="Su P."/>
            <person name="Kiefer A.F."/>
            <person name="Nichols A."/>
            <person name="Cepeda A.J."/>
            <person name="Yan W."/>
            <person name="Fan B."/>
            <person name="Jiang Y."/>
            <person name="Adhikari A."/>
            <person name="Zheng C.-J."/>
            <person name="Schuster L."/>
            <person name="Cowan T.M."/>
            <person name="Smanski M.J."/>
            <person name="Chevrette M.G."/>
            <person name="De Carvalho L.P.S."/>
            <person name="Shen B."/>
        </authorList>
    </citation>
    <scope>NUCLEOTIDE SEQUENCE [LARGE SCALE GENOMIC DNA]</scope>
    <source>
        <strain evidence="4 5">NPDC020568</strain>
    </source>
</reference>
<comment type="caution">
    <text evidence="4">The sequence shown here is derived from an EMBL/GenBank/DDBJ whole genome shotgun (WGS) entry which is preliminary data.</text>
</comment>
<dbReference type="PANTHER" id="PTHR13789:SF309">
    <property type="entry name" value="PUTATIVE (AFU_ORTHOLOGUE AFUA_6G14510)-RELATED"/>
    <property type="match status" value="1"/>
</dbReference>
<protein>
    <submittedName>
        <fullName evidence="4">FAD-dependent oxidoreductase</fullName>
    </submittedName>
</protein>
<dbReference type="InterPro" id="IPR002938">
    <property type="entry name" value="FAD-bd"/>
</dbReference>
<dbReference type="InterPro" id="IPR036188">
    <property type="entry name" value="FAD/NAD-bd_sf"/>
</dbReference>
<dbReference type="PRINTS" id="PR00420">
    <property type="entry name" value="RNGMNOXGNASE"/>
</dbReference>
<dbReference type="EMBL" id="JBIRUQ010000001">
    <property type="protein sequence ID" value="MFI1460276.1"/>
    <property type="molecule type" value="Genomic_DNA"/>
</dbReference>
<evidence type="ECO:0000256" key="2">
    <source>
        <dbReference type="ARBA" id="ARBA00023033"/>
    </source>
</evidence>
<evidence type="ECO:0000256" key="1">
    <source>
        <dbReference type="ARBA" id="ARBA00023002"/>
    </source>
</evidence>
<dbReference type="Gene3D" id="3.30.9.10">
    <property type="entry name" value="D-Amino Acid Oxidase, subunit A, domain 2"/>
    <property type="match status" value="1"/>
</dbReference>
<dbReference type="InterPro" id="IPR050493">
    <property type="entry name" value="FAD-dep_Monooxygenase_BioMet"/>
</dbReference>
<dbReference type="Pfam" id="PF01494">
    <property type="entry name" value="FAD_binding_3"/>
    <property type="match status" value="1"/>
</dbReference>
<dbReference type="Gene3D" id="3.50.50.60">
    <property type="entry name" value="FAD/NAD(P)-binding domain"/>
    <property type="match status" value="1"/>
</dbReference>
<keyword evidence="1" id="KW-0560">Oxidoreductase</keyword>
<name>A0ABW7TGV8_9NOCA</name>
<accession>A0ABW7TGV8</accession>
<organism evidence="4 5">
    <name type="scientific">Nocardia carnea</name>
    <dbReference type="NCBI Taxonomy" id="37328"/>
    <lineage>
        <taxon>Bacteria</taxon>
        <taxon>Bacillati</taxon>
        <taxon>Actinomycetota</taxon>
        <taxon>Actinomycetes</taxon>
        <taxon>Mycobacteriales</taxon>
        <taxon>Nocardiaceae</taxon>
        <taxon>Nocardia</taxon>
    </lineage>
</organism>
<sequence length="351" mass="36943">MVTVLGGGIAGTVLAGALAGSGRSVTIYEQRRGEGGGAFLILDGRGHRGLIELGVPEQDLHAASYPLDELRYTPDDGVTRRRPSEGHRFWLRRELMAVLNRFALEAGAEIRYGDPVTEVRVDPADGTVLRLGGSTVATRDLVIGADGIDSVARAGIEPHRSTEYSGDVVVYGMTEHAVHCPTAPFVLHFDAAAGSGSRPAATVGHIWRPEAGEALWFLRITRAPLPDAETGVRPVGEWAEAVVTAAPGPVRELTAELVAATDQVHVSNARNVPLGPALPPAPPVVLVGDADHAITPAAGVGAREGIEDVVAVYRAIAAGESPAEAMSERRRVITEERDRVARRMRSTAAAG</sequence>
<proteinExistence type="predicted"/>
<evidence type="ECO:0000313" key="4">
    <source>
        <dbReference type="EMBL" id="MFI1460276.1"/>
    </source>
</evidence>
<dbReference type="Proteomes" id="UP001611263">
    <property type="component" value="Unassembled WGS sequence"/>
</dbReference>
<keyword evidence="5" id="KW-1185">Reference proteome</keyword>
<gene>
    <name evidence="4" type="ORF">ACH4WX_06075</name>
</gene>
<dbReference type="PANTHER" id="PTHR13789">
    <property type="entry name" value="MONOOXYGENASE"/>
    <property type="match status" value="1"/>
</dbReference>
<evidence type="ECO:0000313" key="5">
    <source>
        <dbReference type="Proteomes" id="UP001611263"/>
    </source>
</evidence>
<keyword evidence="2" id="KW-0503">Monooxygenase</keyword>
<dbReference type="SUPFAM" id="SSF51905">
    <property type="entry name" value="FAD/NAD(P)-binding domain"/>
    <property type="match status" value="1"/>
</dbReference>
<evidence type="ECO:0000259" key="3">
    <source>
        <dbReference type="Pfam" id="PF01494"/>
    </source>
</evidence>